<accession>A0A8A4TVZ9</accession>
<evidence type="ECO:0000313" key="2">
    <source>
        <dbReference type="Proteomes" id="UP000663929"/>
    </source>
</evidence>
<protein>
    <submittedName>
        <fullName evidence="1">Uncharacterized protein</fullName>
    </submittedName>
</protein>
<dbReference type="RefSeq" id="WP_237383443.1">
    <property type="nucleotide sequence ID" value="NZ_CP071793.1"/>
</dbReference>
<sequence length="75" mass="8104">MKTDSNELKSGTIYDLILHDGGYYINVAWPSDAAPAAHIASALPLAGAYRLPLLGKLLRNHWAKSRGAILTPLPH</sequence>
<dbReference type="Proteomes" id="UP000663929">
    <property type="component" value="Chromosome"/>
</dbReference>
<keyword evidence="2" id="KW-1185">Reference proteome</keyword>
<dbReference type="AlphaFoldDB" id="A0A8A4TVZ9"/>
<gene>
    <name evidence="1" type="ORF">J3U87_12875</name>
</gene>
<evidence type="ECO:0000313" key="1">
    <source>
        <dbReference type="EMBL" id="QTD53341.1"/>
    </source>
</evidence>
<proteinExistence type="predicted"/>
<dbReference type="EMBL" id="CP071793">
    <property type="protein sequence ID" value="QTD53341.1"/>
    <property type="molecule type" value="Genomic_DNA"/>
</dbReference>
<organism evidence="1 2">
    <name type="scientific">Sulfidibacter corallicola</name>
    <dbReference type="NCBI Taxonomy" id="2818388"/>
    <lineage>
        <taxon>Bacteria</taxon>
        <taxon>Pseudomonadati</taxon>
        <taxon>Acidobacteriota</taxon>
        <taxon>Holophagae</taxon>
        <taxon>Acanthopleuribacterales</taxon>
        <taxon>Acanthopleuribacteraceae</taxon>
        <taxon>Sulfidibacter</taxon>
    </lineage>
</organism>
<reference evidence="1" key="1">
    <citation type="submission" date="2021-03" db="EMBL/GenBank/DDBJ databases">
        <title>Acanthopleuribacteraceae sp. M133.</title>
        <authorList>
            <person name="Wang G."/>
        </authorList>
    </citation>
    <scope>NUCLEOTIDE SEQUENCE</scope>
    <source>
        <strain evidence="1">M133</strain>
    </source>
</reference>
<name>A0A8A4TVZ9_SULCO</name>
<dbReference type="KEGG" id="scor:J3U87_12875"/>